<sequence length="1079" mass="121894">MANGSSTGERDRAGSAWQKGARAGIGIQGQVRATLFTLVAELWPEEHLSLLGPRAALLVEGAAFQKVSRIAPDKLKSPDGVKILAEQLGGTWGRLQVEDKFHYFEQAIYQTQQKHEETNDSYIARHDAQFEELLSRKVQLEEIRAYILLRHSQLAPEDKKRAIVEPKGDLKYAETIKAIKLLGSRFFGELQNRNGSSAGTSRGQERNKVYDVNMTEADDSEEINMATYDEEVDEDEAFAYFFEQCDQDALYIAEFEVEVSHLATLDGENEEGSDDSDPEFLQDLLEDAVMYMDELSISDSQAADLSISGDQTIEDIRLVATVDLSEYLEVKYTRPPGVTTMEAWGKTILSDGKHKGKDHSTAFAQDLDCAMLNFQNYVRARLRKAARILVNQSSDKEIKTPDQTEKEDGWERISEGPMGHKTVTARKRITKDKGHQKSSFQLFPTDGSLSLETQLQKENIKSKVSAAESHWLGRVESHGRILKDMLSRMDAEQEIGDPVLLVRDLKLEIGCSIGEPERDIIMEEARAPEYFEVPVPEDDEDLLFGDTECFLAFPENGQAWEMTLHETQVNWDDLPSAQQALEYVMLATPDRKKRVEVRMRDLTGDEREQFEQAKGKEVGAWLSHQTVRRVSAGSLSDEQLLRCRWILTWKAPEQPGGPRRAKARLVVLGFEDPGLGDIPNDAPTLGKDARQLILQKVAANRWKLINFDISTAFLQGEGDGRQLGIHPPEELRQALKMKPGEQEKYSFGSYEEGEFTFTGIHFRQWDDGSIEYDQQEYLERIQPAHIPRQRRSEPEAPLNADEVHELRRLNGSIQYAAVHTRPDLAAKVGMLQSAVPRARVSHLMEANKLLHEAKSNPVLLMTVPIQEPHVTFCSFSDASFASSRDSNSYQGTLVVATDWRMLSNKQAVIAPMAWSSRKIARVVRSTLSAEVFSLCNSIDRMSWLRLFWEWMKDPSVDISQPDQILKGAPKAALVTDCKSAFDIATKTAVPSCTEMRTQLECLLLRERLQENCQMRWVHSKAMLADCLTKTMDGSDLRRCLASGRYALFDENKILAERQGKRQSLRWLRKELEGNASAEA</sequence>
<name>A0A812XN78_SYMPI</name>
<reference evidence="1" key="1">
    <citation type="submission" date="2021-02" db="EMBL/GenBank/DDBJ databases">
        <authorList>
            <person name="Dougan E. K."/>
            <person name="Rhodes N."/>
            <person name="Thang M."/>
            <person name="Chan C."/>
        </authorList>
    </citation>
    <scope>NUCLEOTIDE SEQUENCE</scope>
</reference>
<protein>
    <submittedName>
        <fullName evidence="1">GIP protein</fullName>
    </submittedName>
</protein>
<evidence type="ECO:0000313" key="1">
    <source>
        <dbReference type="EMBL" id="CAE7733941.1"/>
    </source>
</evidence>
<keyword evidence="2" id="KW-1185">Reference proteome</keyword>
<dbReference type="AlphaFoldDB" id="A0A812XN78"/>
<comment type="caution">
    <text evidence="1">The sequence shown here is derived from an EMBL/GenBank/DDBJ whole genome shotgun (WGS) entry which is preliminary data.</text>
</comment>
<accession>A0A812XN78</accession>
<proteinExistence type="predicted"/>
<dbReference type="OrthoDB" id="439601at2759"/>
<dbReference type="Proteomes" id="UP000649617">
    <property type="component" value="Unassembled WGS sequence"/>
</dbReference>
<dbReference type="EMBL" id="CAJNIZ010045920">
    <property type="protein sequence ID" value="CAE7733941.1"/>
    <property type="molecule type" value="Genomic_DNA"/>
</dbReference>
<organism evidence="1 2">
    <name type="scientific">Symbiodinium pilosum</name>
    <name type="common">Dinoflagellate</name>
    <dbReference type="NCBI Taxonomy" id="2952"/>
    <lineage>
        <taxon>Eukaryota</taxon>
        <taxon>Sar</taxon>
        <taxon>Alveolata</taxon>
        <taxon>Dinophyceae</taxon>
        <taxon>Suessiales</taxon>
        <taxon>Symbiodiniaceae</taxon>
        <taxon>Symbiodinium</taxon>
    </lineage>
</organism>
<gene>
    <name evidence="1" type="primary">GIP</name>
    <name evidence="1" type="ORF">SPIL2461_LOCUS21092</name>
</gene>
<evidence type="ECO:0000313" key="2">
    <source>
        <dbReference type="Proteomes" id="UP000649617"/>
    </source>
</evidence>